<dbReference type="Pfam" id="PF18160">
    <property type="entry name" value="SLATT_5"/>
    <property type="match status" value="1"/>
</dbReference>
<organism evidence="3 4">
    <name type="scientific">Chromobacterium aquaticum</name>
    <dbReference type="NCBI Taxonomy" id="467180"/>
    <lineage>
        <taxon>Bacteria</taxon>
        <taxon>Pseudomonadati</taxon>
        <taxon>Pseudomonadota</taxon>
        <taxon>Betaproteobacteria</taxon>
        <taxon>Neisseriales</taxon>
        <taxon>Chromobacteriaceae</taxon>
        <taxon>Chromobacterium</taxon>
    </lineage>
</organism>
<name>A0ABV8ZWY3_9NEIS</name>
<keyword evidence="1" id="KW-1133">Transmembrane helix</keyword>
<evidence type="ECO:0000313" key="3">
    <source>
        <dbReference type="EMBL" id="MFC4492179.1"/>
    </source>
</evidence>
<reference evidence="4" key="1">
    <citation type="journal article" date="2019" name="Int. J. Syst. Evol. Microbiol.">
        <title>The Global Catalogue of Microorganisms (GCM) 10K type strain sequencing project: providing services to taxonomists for standard genome sequencing and annotation.</title>
        <authorList>
            <consortium name="The Broad Institute Genomics Platform"/>
            <consortium name="The Broad Institute Genome Sequencing Center for Infectious Disease"/>
            <person name="Wu L."/>
            <person name="Ma J."/>
        </authorList>
    </citation>
    <scope>NUCLEOTIDE SEQUENCE [LARGE SCALE GENOMIC DNA]</scope>
    <source>
        <strain evidence="4">CGMCC 4.7608</strain>
    </source>
</reference>
<accession>A0ABV8ZWY3</accession>
<keyword evidence="1" id="KW-0812">Transmembrane</keyword>
<dbReference type="EMBL" id="JBHSEK010000022">
    <property type="protein sequence ID" value="MFC4492179.1"/>
    <property type="molecule type" value="Genomic_DNA"/>
</dbReference>
<feature type="transmembrane region" description="Helical" evidence="1">
    <location>
        <begin position="38"/>
        <end position="60"/>
    </location>
</feature>
<dbReference type="RefSeq" id="WP_231460856.1">
    <property type="nucleotide sequence ID" value="NZ_JAJOHW010000008.1"/>
</dbReference>
<proteinExistence type="predicted"/>
<feature type="domain" description="SMODS and SLOG-associating 2TM effector" evidence="2">
    <location>
        <begin position="8"/>
        <end position="191"/>
    </location>
</feature>
<dbReference type="InterPro" id="IPR041115">
    <property type="entry name" value="SLATT_5"/>
</dbReference>
<keyword evidence="1" id="KW-0472">Membrane</keyword>
<protein>
    <submittedName>
        <fullName evidence="3">SLATT domain-containing protein</fullName>
    </submittedName>
</protein>
<gene>
    <name evidence="3" type="ORF">ACFO0R_21420</name>
</gene>
<dbReference type="Proteomes" id="UP001595999">
    <property type="component" value="Unassembled WGS sequence"/>
</dbReference>
<comment type="caution">
    <text evidence="3">The sequence shown here is derived from an EMBL/GenBank/DDBJ whole genome shotgun (WGS) entry which is preliminary data.</text>
</comment>
<evidence type="ECO:0000313" key="4">
    <source>
        <dbReference type="Proteomes" id="UP001595999"/>
    </source>
</evidence>
<feature type="transmembrane region" description="Helical" evidence="1">
    <location>
        <begin position="170"/>
        <end position="197"/>
    </location>
</feature>
<keyword evidence="4" id="KW-1185">Reference proteome</keyword>
<sequence length="199" mass="23058">MQSLINLIETTKDRIWFTRIARIQAEKRLLRNELHAQLLLMTYSIYSITLSVILLKFKIIPDDIGTILGIIISITLFGLSFLLNSMGFSARAQRFKENYIHLQTLINQLDLALCTTDSDSLKTAIKTTQEQYASAISNCENHTTTDDYIARFLYSNLQTRKLSHGEWSYVIFHTVARLTLLCFLYFLPLFVFSYLILEK</sequence>
<evidence type="ECO:0000256" key="1">
    <source>
        <dbReference type="SAM" id="Phobius"/>
    </source>
</evidence>
<evidence type="ECO:0000259" key="2">
    <source>
        <dbReference type="Pfam" id="PF18160"/>
    </source>
</evidence>
<dbReference type="NCBIfam" id="NF033631">
    <property type="entry name" value="SLATT_5"/>
    <property type="match status" value="1"/>
</dbReference>
<feature type="transmembrane region" description="Helical" evidence="1">
    <location>
        <begin position="66"/>
        <end position="86"/>
    </location>
</feature>